<dbReference type="EMBL" id="SNRW01014675">
    <property type="protein sequence ID" value="KAA6371211.1"/>
    <property type="molecule type" value="Genomic_DNA"/>
</dbReference>
<dbReference type="AlphaFoldDB" id="A0A5J4UMC3"/>
<proteinExistence type="predicted"/>
<feature type="non-terminal residue" evidence="1">
    <location>
        <position position="1"/>
    </location>
</feature>
<sequence>FSAGSLVLSSPTALASLMLPSLVSRYMSMFPVAFRTVAAISFPNLREFGQKRASVALVDYCVSTVSCTSISRQLLLRVASLLQLALLTVFPRKNQFAPFFVPRFQPREPC</sequence>
<evidence type="ECO:0000313" key="1">
    <source>
        <dbReference type="EMBL" id="KAA6371211.1"/>
    </source>
</evidence>
<gene>
    <name evidence="1" type="ORF">EZS28_033262</name>
</gene>
<dbReference type="Proteomes" id="UP000324800">
    <property type="component" value="Unassembled WGS sequence"/>
</dbReference>
<comment type="caution">
    <text evidence="1">The sequence shown here is derived from an EMBL/GenBank/DDBJ whole genome shotgun (WGS) entry which is preliminary data.</text>
</comment>
<protein>
    <submittedName>
        <fullName evidence="1">Uncharacterized protein</fullName>
    </submittedName>
</protein>
<accession>A0A5J4UMC3</accession>
<reference evidence="1 2" key="1">
    <citation type="submission" date="2019-03" db="EMBL/GenBank/DDBJ databases">
        <title>Single cell metagenomics reveals metabolic interactions within the superorganism composed of flagellate Streblomastix strix and complex community of Bacteroidetes bacteria on its surface.</title>
        <authorList>
            <person name="Treitli S.C."/>
            <person name="Kolisko M."/>
            <person name="Husnik F."/>
            <person name="Keeling P."/>
            <person name="Hampl V."/>
        </authorList>
    </citation>
    <scope>NUCLEOTIDE SEQUENCE [LARGE SCALE GENOMIC DNA]</scope>
    <source>
        <strain evidence="1">ST1C</strain>
    </source>
</reference>
<name>A0A5J4UMC3_9EUKA</name>
<evidence type="ECO:0000313" key="2">
    <source>
        <dbReference type="Proteomes" id="UP000324800"/>
    </source>
</evidence>
<organism evidence="1 2">
    <name type="scientific">Streblomastix strix</name>
    <dbReference type="NCBI Taxonomy" id="222440"/>
    <lineage>
        <taxon>Eukaryota</taxon>
        <taxon>Metamonada</taxon>
        <taxon>Preaxostyla</taxon>
        <taxon>Oxymonadida</taxon>
        <taxon>Streblomastigidae</taxon>
        <taxon>Streblomastix</taxon>
    </lineage>
</organism>